<evidence type="ECO:0000256" key="1">
    <source>
        <dbReference type="SAM" id="MobiDB-lite"/>
    </source>
</evidence>
<feature type="compositionally biased region" description="Acidic residues" evidence="1">
    <location>
        <begin position="188"/>
        <end position="198"/>
    </location>
</feature>
<dbReference type="OrthoDB" id="6784646at2759"/>
<proteinExistence type="predicted"/>
<name>A0A9N9XMH0_PHYSR</name>
<gene>
    <name evidence="2" type="ORF">PHYEVI_LOCUS4753</name>
</gene>
<evidence type="ECO:0000313" key="2">
    <source>
        <dbReference type="EMBL" id="CAG9858364.1"/>
    </source>
</evidence>
<dbReference type="EMBL" id="OU900095">
    <property type="protein sequence ID" value="CAG9858364.1"/>
    <property type="molecule type" value="Genomic_DNA"/>
</dbReference>
<sequence length="345" mass="39218">MWVISRATPVDLDYDNSKKVITKNPNQHPLGLHNSNQQYTSICWAESLIITENKHTKNQTVSKSYSIILDTPEKLQQMHNEDENVTCVEILERNSKVKEQLNFTTLREDEDSITKERKRSFCGAGPVLSHHFIVWPKLNRRQIEISINPLSSTKWKHCQDAVGDDVDDKIELNSTPKRNGGKTRSVAEDGEEISDGTFEEAPASKAKNKVGAAHGGGRDEVVGLPEPELKPPARTTPKPKPKPKRTPKNSVTNRRYRCPQDLLSMCSKMLAKSDNLLGHKNSKEAVFGKWFFLNSTDVKLDSDLPFKMKIKMIVIVESVADEKKRSKLILEEESLFYPNIRKYHN</sequence>
<organism evidence="2 3">
    <name type="scientific">Phyllotreta striolata</name>
    <name type="common">Striped flea beetle</name>
    <name type="synonym">Crioceris striolata</name>
    <dbReference type="NCBI Taxonomy" id="444603"/>
    <lineage>
        <taxon>Eukaryota</taxon>
        <taxon>Metazoa</taxon>
        <taxon>Ecdysozoa</taxon>
        <taxon>Arthropoda</taxon>
        <taxon>Hexapoda</taxon>
        <taxon>Insecta</taxon>
        <taxon>Pterygota</taxon>
        <taxon>Neoptera</taxon>
        <taxon>Endopterygota</taxon>
        <taxon>Coleoptera</taxon>
        <taxon>Polyphaga</taxon>
        <taxon>Cucujiformia</taxon>
        <taxon>Chrysomeloidea</taxon>
        <taxon>Chrysomelidae</taxon>
        <taxon>Galerucinae</taxon>
        <taxon>Alticini</taxon>
        <taxon>Phyllotreta</taxon>
    </lineage>
</organism>
<feature type="compositionally biased region" description="Basic residues" evidence="1">
    <location>
        <begin position="237"/>
        <end position="247"/>
    </location>
</feature>
<protein>
    <submittedName>
        <fullName evidence="2">Uncharacterized protein</fullName>
    </submittedName>
</protein>
<evidence type="ECO:0000313" key="3">
    <source>
        <dbReference type="Proteomes" id="UP001153712"/>
    </source>
</evidence>
<dbReference type="Proteomes" id="UP001153712">
    <property type="component" value="Chromosome 2"/>
</dbReference>
<feature type="region of interest" description="Disordered" evidence="1">
    <location>
        <begin position="167"/>
        <end position="255"/>
    </location>
</feature>
<dbReference type="AlphaFoldDB" id="A0A9N9XMH0"/>
<feature type="compositionally biased region" description="Basic and acidic residues" evidence="1">
    <location>
        <begin position="216"/>
        <end position="231"/>
    </location>
</feature>
<accession>A0A9N9XMH0</accession>
<keyword evidence="3" id="KW-1185">Reference proteome</keyword>
<reference evidence="2" key="1">
    <citation type="submission" date="2022-01" db="EMBL/GenBank/DDBJ databases">
        <authorList>
            <person name="King R."/>
        </authorList>
    </citation>
    <scope>NUCLEOTIDE SEQUENCE</scope>
</reference>